<dbReference type="Proteomes" id="UP001143856">
    <property type="component" value="Unassembled WGS sequence"/>
</dbReference>
<evidence type="ECO:0000313" key="1">
    <source>
        <dbReference type="EMBL" id="KAJ2984530.1"/>
    </source>
</evidence>
<proteinExistence type="predicted"/>
<keyword evidence="2" id="KW-1185">Reference proteome</keyword>
<reference evidence="1" key="1">
    <citation type="submission" date="2022-10" db="EMBL/GenBank/DDBJ databases">
        <title>Genome Sequence of Xylaria curta.</title>
        <authorList>
            <person name="Buettner E."/>
        </authorList>
    </citation>
    <scope>NUCLEOTIDE SEQUENCE</scope>
    <source>
        <strain evidence="1">Babe10</strain>
    </source>
</reference>
<organism evidence="1 2">
    <name type="scientific">Xylaria curta</name>
    <dbReference type="NCBI Taxonomy" id="42375"/>
    <lineage>
        <taxon>Eukaryota</taxon>
        <taxon>Fungi</taxon>
        <taxon>Dikarya</taxon>
        <taxon>Ascomycota</taxon>
        <taxon>Pezizomycotina</taxon>
        <taxon>Sordariomycetes</taxon>
        <taxon>Xylariomycetidae</taxon>
        <taxon>Xylariales</taxon>
        <taxon>Xylariaceae</taxon>
        <taxon>Xylaria</taxon>
    </lineage>
</organism>
<sequence>MAVTADEPSPTQDTIHTIPETLANGGVIGDKCFKCAEKHVRLKSIQLLTDLARNFKTARRKAEDLGTDEAIKGMRKAQEAFERVPVDDFSTLSKIRHHQW</sequence>
<comment type="caution">
    <text evidence="1">The sequence shown here is derived from an EMBL/GenBank/DDBJ whole genome shotgun (WGS) entry which is preliminary data.</text>
</comment>
<accession>A0ACC1P1C2</accession>
<gene>
    <name evidence="1" type="ORF">NUW58_g6012</name>
</gene>
<evidence type="ECO:0000313" key="2">
    <source>
        <dbReference type="Proteomes" id="UP001143856"/>
    </source>
</evidence>
<protein>
    <submittedName>
        <fullName evidence="1">Uncharacterized protein</fullName>
    </submittedName>
</protein>
<name>A0ACC1P1C2_9PEZI</name>
<dbReference type="EMBL" id="JAPDGR010001276">
    <property type="protein sequence ID" value="KAJ2984530.1"/>
    <property type="molecule type" value="Genomic_DNA"/>
</dbReference>